<proteinExistence type="predicted"/>
<feature type="transmembrane region" description="Helical" evidence="9">
    <location>
        <begin position="213"/>
        <end position="233"/>
    </location>
</feature>
<evidence type="ECO:0000256" key="1">
    <source>
        <dbReference type="ARBA" id="ARBA00004141"/>
    </source>
</evidence>
<keyword evidence="2" id="KW-0813">Transport</keyword>
<keyword evidence="8" id="KW-0407">Ion channel</keyword>
<gene>
    <name evidence="10" type="ORF">UPYG_G00299940</name>
</gene>
<comment type="caution">
    <text evidence="10">The sequence shown here is derived from an EMBL/GenBank/DDBJ whole genome shotgun (WGS) entry which is preliminary data.</text>
</comment>
<evidence type="ECO:0000256" key="2">
    <source>
        <dbReference type="ARBA" id="ARBA00022448"/>
    </source>
</evidence>
<evidence type="ECO:0000256" key="9">
    <source>
        <dbReference type="SAM" id="Phobius"/>
    </source>
</evidence>
<dbReference type="InterPro" id="IPR003930">
    <property type="entry name" value="K_chnl_Ca-activ_BK_bsu"/>
</dbReference>
<keyword evidence="11" id="KW-1185">Reference proteome</keyword>
<evidence type="ECO:0000256" key="4">
    <source>
        <dbReference type="ARBA" id="ARBA00022989"/>
    </source>
</evidence>
<evidence type="ECO:0000256" key="5">
    <source>
        <dbReference type="ARBA" id="ARBA00023065"/>
    </source>
</evidence>
<dbReference type="Proteomes" id="UP001557470">
    <property type="component" value="Unassembled WGS sequence"/>
</dbReference>
<reference evidence="10 11" key="1">
    <citation type="submission" date="2024-06" db="EMBL/GenBank/DDBJ databases">
        <authorList>
            <person name="Pan Q."/>
            <person name="Wen M."/>
            <person name="Jouanno E."/>
            <person name="Zahm M."/>
            <person name="Klopp C."/>
            <person name="Cabau C."/>
            <person name="Louis A."/>
            <person name="Berthelot C."/>
            <person name="Parey E."/>
            <person name="Roest Crollius H."/>
            <person name="Montfort J."/>
            <person name="Robinson-Rechavi M."/>
            <person name="Bouchez O."/>
            <person name="Lampietro C."/>
            <person name="Lopez Roques C."/>
            <person name="Donnadieu C."/>
            <person name="Postlethwait J."/>
            <person name="Bobe J."/>
            <person name="Verreycken H."/>
            <person name="Guiguen Y."/>
        </authorList>
    </citation>
    <scope>NUCLEOTIDE SEQUENCE [LARGE SCALE GENOMIC DNA]</scope>
    <source>
        <strain evidence="10">Up_M1</strain>
        <tissue evidence="10">Testis</tissue>
    </source>
</reference>
<accession>A0ABD0WSZ2</accession>
<comment type="subcellular location">
    <subcellularLocation>
        <location evidence="1">Membrane</location>
        <topology evidence="1">Multi-pass membrane protein</topology>
    </subcellularLocation>
</comment>
<dbReference type="PANTHER" id="PTHR10258:SF4">
    <property type="entry name" value="CALCIUM-ACTIVATED POTASSIUM CHANNEL SUBUNIT BETA-3"/>
    <property type="match status" value="1"/>
</dbReference>
<evidence type="ECO:0000313" key="10">
    <source>
        <dbReference type="EMBL" id="KAL0966772.1"/>
    </source>
</evidence>
<sequence length="275" mass="31166">MLLNTASPRRSFSVPINMNLQGARRRPIREVFHPVSVQKPVRRQGGEGRETERARAQVTVSSVGEDRAILLGFTMMAFSVLMYFLVGITLVKPHLDSDWNEEAICFLVQADVLEEWADCRGVSTAPCLTVLVNLSTSEQTAHLHYDEESVLLSPECFYIPKCQIDRKVLIEEVDKIKKTLEEKQGRALHCLSDRRKYPDAAVLNRKYTLTLTIWSLLWPSLMLTGGALLVGLVKLNQRLAQFCSELDNEIMDSWRTTNTQGKLYQLLGWSGSEHS</sequence>
<name>A0ABD0WSZ2_UMBPY</name>
<dbReference type="GO" id="GO:0016020">
    <property type="term" value="C:membrane"/>
    <property type="evidence" value="ECO:0007669"/>
    <property type="project" value="UniProtKB-SubCell"/>
</dbReference>
<keyword evidence="6 9" id="KW-0472">Membrane</keyword>
<keyword evidence="5" id="KW-0406">Ion transport</keyword>
<keyword evidence="7" id="KW-0325">Glycoprotein</keyword>
<dbReference type="GO" id="GO:0034220">
    <property type="term" value="P:monoatomic ion transmembrane transport"/>
    <property type="evidence" value="ECO:0007669"/>
    <property type="project" value="UniProtKB-KW"/>
</dbReference>
<feature type="transmembrane region" description="Helical" evidence="9">
    <location>
        <begin position="68"/>
        <end position="91"/>
    </location>
</feature>
<evidence type="ECO:0000256" key="7">
    <source>
        <dbReference type="ARBA" id="ARBA00023180"/>
    </source>
</evidence>
<keyword evidence="3 9" id="KW-0812">Transmembrane</keyword>
<dbReference type="PANTHER" id="PTHR10258">
    <property type="entry name" value="CALCIUM-ACTIVATED POTASSIUM CHANNEL SUBUNIT BETA"/>
    <property type="match status" value="1"/>
</dbReference>
<protein>
    <submittedName>
        <fullName evidence="10">Uncharacterized protein</fullName>
    </submittedName>
</protein>
<evidence type="ECO:0000256" key="8">
    <source>
        <dbReference type="ARBA" id="ARBA00023303"/>
    </source>
</evidence>
<keyword evidence="4 9" id="KW-1133">Transmembrane helix</keyword>
<dbReference type="AlphaFoldDB" id="A0ABD0WSZ2"/>
<organism evidence="10 11">
    <name type="scientific">Umbra pygmaea</name>
    <name type="common">Eastern mudminnow</name>
    <dbReference type="NCBI Taxonomy" id="75934"/>
    <lineage>
        <taxon>Eukaryota</taxon>
        <taxon>Metazoa</taxon>
        <taxon>Chordata</taxon>
        <taxon>Craniata</taxon>
        <taxon>Vertebrata</taxon>
        <taxon>Euteleostomi</taxon>
        <taxon>Actinopterygii</taxon>
        <taxon>Neopterygii</taxon>
        <taxon>Teleostei</taxon>
        <taxon>Protacanthopterygii</taxon>
        <taxon>Esociformes</taxon>
        <taxon>Umbridae</taxon>
        <taxon>Umbra</taxon>
    </lineage>
</organism>
<evidence type="ECO:0000256" key="3">
    <source>
        <dbReference type="ARBA" id="ARBA00022692"/>
    </source>
</evidence>
<dbReference type="Pfam" id="PF03185">
    <property type="entry name" value="CaKB"/>
    <property type="match status" value="1"/>
</dbReference>
<evidence type="ECO:0000256" key="6">
    <source>
        <dbReference type="ARBA" id="ARBA00023136"/>
    </source>
</evidence>
<evidence type="ECO:0000313" key="11">
    <source>
        <dbReference type="Proteomes" id="UP001557470"/>
    </source>
</evidence>
<dbReference type="EMBL" id="JAGEUA010000009">
    <property type="protein sequence ID" value="KAL0966772.1"/>
    <property type="molecule type" value="Genomic_DNA"/>
</dbReference>